<reference evidence="2 3" key="1">
    <citation type="journal article" date="2021" name="BMC Genomics">
        <title>Datura genome reveals duplications of psychoactive alkaloid biosynthetic genes and high mutation rate following tissue culture.</title>
        <authorList>
            <person name="Rajewski A."/>
            <person name="Carter-House D."/>
            <person name="Stajich J."/>
            <person name="Litt A."/>
        </authorList>
    </citation>
    <scope>NUCLEOTIDE SEQUENCE [LARGE SCALE GENOMIC DNA]</scope>
    <source>
        <strain evidence="2">AR-01</strain>
    </source>
</reference>
<evidence type="ECO:0000256" key="1">
    <source>
        <dbReference type="SAM" id="MobiDB-lite"/>
    </source>
</evidence>
<evidence type="ECO:0000313" key="2">
    <source>
        <dbReference type="EMBL" id="MCD7459723.1"/>
    </source>
</evidence>
<protein>
    <submittedName>
        <fullName evidence="2">Uncharacterized protein</fullName>
    </submittedName>
</protein>
<name>A0ABS8SLM4_DATST</name>
<comment type="caution">
    <text evidence="2">The sequence shown here is derived from an EMBL/GenBank/DDBJ whole genome shotgun (WGS) entry which is preliminary data.</text>
</comment>
<keyword evidence="3" id="KW-1185">Reference proteome</keyword>
<accession>A0ABS8SLM4</accession>
<proteinExistence type="predicted"/>
<feature type="region of interest" description="Disordered" evidence="1">
    <location>
        <begin position="1"/>
        <end position="23"/>
    </location>
</feature>
<dbReference type="Proteomes" id="UP000823775">
    <property type="component" value="Unassembled WGS sequence"/>
</dbReference>
<sequence>MAKGQGRALAKTQGQLRGRGRPRKIPLVTFGSYVGTRVNLETTPVRVEPAVPSDLIAPPAMEMTTSTLGHPGVSQKLVLSPKTPIDDISQNLTNRTVQPLNAKKTIEHMQAESVPKLNDEEQEPAIQPQKVLIRRRHNKQVIQEWRTKGVVAPVVKEVSKLQDAQPDIQSNVCETMPSSSSPALISPKNSQVQSLGSPEFNLTNFPLLAPIPTKKFFGDIVEEFYC</sequence>
<gene>
    <name evidence="2" type="ORF">HAX54_041747</name>
</gene>
<organism evidence="2 3">
    <name type="scientific">Datura stramonium</name>
    <name type="common">Jimsonweed</name>
    <name type="synonym">Common thornapple</name>
    <dbReference type="NCBI Taxonomy" id="4076"/>
    <lineage>
        <taxon>Eukaryota</taxon>
        <taxon>Viridiplantae</taxon>
        <taxon>Streptophyta</taxon>
        <taxon>Embryophyta</taxon>
        <taxon>Tracheophyta</taxon>
        <taxon>Spermatophyta</taxon>
        <taxon>Magnoliopsida</taxon>
        <taxon>eudicotyledons</taxon>
        <taxon>Gunneridae</taxon>
        <taxon>Pentapetalae</taxon>
        <taxon>asterids</taxon>
        <taxon>lamiids</taxon>
        <taxon>Solanales</taxon>
        <taxon>Solanaceae</taxon>
        <taxon>Solanoideae</taxon>
        <taxon>Datureae</taxon>
        <taxon>Datura</taxon>
    </lineage>
</organism>
<evidence type="ECO:0000313" key="3">
    <source>
        <dbReference type="Proteomes" id="UP000823775"/>
    </source>
</evidence>
<dbReference type="EMBL" id="JACEIK010000605">
    <property type="protein sequence ID" value="MCD7459723.1"/>
    <property type="molecule type" value="Genomic_DNA"/>
</dbReference>